<name>A0A402AIN1_9CHLR</name>
<reference evidence="8" key="1">
    <citation type="submission" date="2018-12" db="EMBL/GenBank/DDBJ databases">
        <title>Tengunoibacter tsumagoiensis gen. nov., sp. nov., Dictyobacter kobayashii sp. nov., D. alpinus sp. nov., and D. joshuensis sp. nov. and description of Dictyobacteraceae fam. nov. within the order Ktedonobacterales isolated from Tengu-no-mugimeshi.</title>
        <authorList>
            <person name="Wang C.M."/>
            <person name="Zheng Y."/>
            <person name="Sakai Y."/>
            <person name="Toyoda A."/>
            <person name="Minakuchi Y."/>
            <person name="Abe K."/>
            <person name="Yokota A."/>
            <person name="Yabe S."/>
        </authorList>
    </citation>
    <scope>NUCLEOTIDE SEQUENCE [LARGE SCALE GENOMIC DNA]</scope>
    <source>
        <strain evidence="8">Uno11</strain>
    </source>
</reference>
<dbReference type="Pfam" id="PF04542">
    <property type="entry name" value="Sigma70_r2"/>
    <property type="match status" value="1"/>
</dbReference>
<organism evidence="7 8">
    <name type="scientific">Dictyobacter kobayashii</name>
    <dbReference type="NCBI Taxonomy" id="2014872"/>
    <lineage>
        <taxon>Bacteria</taxon>
        <taxon>Bacillati</taxon>
        <taxon>Chloroflexota</taxon>
        <taxon>Ktedonobacteria</taxon>
        <taxon>Ktedonobacterales</taxon>
        <taxon>Dictyobacteraceae</taxon>
        <taxon>Dictyobacter</taxon>
    </lineage>
</organism>
<dbReference type="EMBL" id="BIFS01000001">
    <property type="protein sequence ID" value="GCE18998.1"/>
    <property type="molecule type" value="Genomic_DNA"/>
</dbReference>
<dbReference type="GO" id="GO:0003677">
    <property type="term" value="F:DNA binding"/>
    <property type="evidence" value="ECO:0007669"/>
    <property type="project" value="InterPro"/>
</dbReference>
<dbReference type="Pfam" id="PF08281">
    <property type="entry name" value="Sigma70_r4_2"/>
    <property type="match status" value="1"/>
</dbReference>
<evidence type="ECO:0000256" key="2">
    <source>
        <dbReference type="ARBA" id="ARBA00023015"/>
    </source>
</evidence>
<accession>A0A402AIN1</accession>
<keyword evidence="2" id="KW-0805">Transcription regulation</keyword>
<comment type="similarity">
    <text evidence="1">Belongs to the sigma-70 factor family. ECF subfamily.</text>
</comment>
<dbReference type="GO" id="GO:0000428">
    <property type="term" value="C:DNA-directed RNA polymerase complex"/>
    <property type="evidence" value="ECO:0007669"/>
    <property type="project" value="UniProtKB-KW"/>
</dbReference>
<keyword evidence="3" id="KW-0731">Sigma factor</keyword>
<dbReference type="InterPro" id="IPR013325">
    <property type="entry name" value="RNA_pol_sigma_r2"/>
</dbReference>
<keyword evidence="4" id="KW-0804">Transcription</keyword>
<evidence type="ECO:0000256" key="3">
    <source>
        <dbReference type="ARBA" id="ARBA00023082"/>
    </source>
</evidence>
<dbReference type="InterPro" id="IPR013249">
    <property type="entry name" value="RNA_pol_sigma70_r4_t2"/>
</dbReference>
<evidence type="ECO:0000256" key="4">
    <source>
        <dbReference type="ARBA" id="ARBA00023163"/>
    </source>
</evidence>
<dbReference type="PANTHER" id="PTHR43133:SF57">
    <property type="entry name" value="RNA POLYMERASE SIGMA-70 FACTOR"/>
    <property type="match status" value="1"/>
</dbReference>
<gene>
    <name evidence="7" type="primary">rpoE_1</name>
    <name evidence="7" type="ORF">KDK_27980</name>
</gene>
<dbReference type="InterPro" id="IPR039425">
    <property type="entry name" value="RNA_pol_sigma-70-like"/>
</dbReference>
<sequence length="183" mass="21460">MQQYYDENIFSQSVVIQTLYENYATALFAYLRFYCPSREDAEDLLLETFLQALESTSFISLSPEKQRSWLYSVAHHKVVDRFRQKARREHIGLDLVAEAIFANDEHTPEYLALKREEYQQVLRAVQHLGVDQQEILRLRFANGLRCTEIATLLGKKEGTIRSLLSRTINLLRTTYRHLEEGTK</sequence>
<evidence type="ECO:0000313" key="8">
    <source>
        <dbReference type="Proteomes" id="UP000287188"/>
    </source>
</evidence>
<dbReference type="NCBIfam" id="TIGR02937">
    <property type="entry name" value="sigma70-ECF"/>
    <property type="match status" value="1"/>
</dbReference>
<evidence type="ECO:0000256" key="1">
    <source>
        <dbReference type="ARBA" id="ARBA00010641"/>
    </source>
</evidence>
<proteinExistence type="inferred from homology"/>
<dbReference type="SUPFAM" id="SSF88659">
    <property type="entry name" value="Sigma3 and sigma4 domains of RNA polymerase sigma factors"/>
    <property type="match status" value="1"/>
</dbReference>
<dbReference type="Gene3D" id="1.10.1740.10">
    <property type="match status" value="1"/>
</dbReference>
<dbReference type="GO" id="GO:0006352">
    <property type="term" value="P:DNA-templated transcription initiation"/>
    <property type="evidence" value="ECO:0007669"/>
    <property type="project" value="InterPro"/>
</dbReference>
<protein>
    <submittedName>
        <fullName evidence="7">DNA-directed RNA polymerase sigma-70 factor</fullName>
    </submittedName>
</protein>
<comment type="caution">
    <text evidence="7">The sequence shown here is derived from an EMBL/GenBank/DDBJ whole genome shotgun (WGS) entry which is preliminary data.</text>
</comment>
<evidence type="ECO:0000313" key="7">
    <source>
        <dbReference type="EMBL" id="GCE18998.1"/>
    </source>
</evidence>
<evidence type="ECO:0000259" key="5">
    <source>
        <dbReference type="Pfam" id="PF04542"/>
    </source>
</evidence>
<feature type="domain" description="RNA polymerase sigma-70 region 2" evidence="5">
    <location>
        <begin position="19"/>
        <end position="88"/>
    </location>
</feature>
<dbReference type="InterPro" id="IPR036388">
    <property type="entry name" value="WH-like_DNA-bd_sf"/>
</dbReference>
<dbReference type="PANTHER" id="PTHR43133">
    <property type="entry name" value="RNA POLYMERASE ECF-TYPE SIGMA FACTO"/>
    <property type="match status" value="1"/>
</dbReference>
<dbReference type="OrthoDB" id="156301at2"/>
<dbReference type="InterPro" id="IPR013324">
    <property type="entry name" value="RNA_pol_sigma_r3/r4-like"/>
</dbReference>
<keyword evidence="7" id="KW-0240">DNA-directed RNA polymerase</keyword>
<evidence type="ECO:0000259" key="6">
    <source>
        <dbReference type="Pfam" id="PF08281"/>
    </source>
</evidence>
<dbReference type="InterPro" id="IPR007627">
    <property type="entry name" value="RNA_pol_sigma70_r2"/>
</dbReference>
<dbReference type="Gene3D" id="1.10.10.10">
    <property type="entry name" value="Winged helix-like DNA-binding domain superfamily/Winged helix DNA-binding domain"/>
    <property type="match status" value="1"/>
</dbReference>
<feature type="domain" description="RNA polymerase sigma factor 70 region 4 type 2" evidence="6">
    <location>
        <begin position="119"/>
        <end position="167"/>
    </location>
</feature>
<dbReference type="Proteomes" id="UP000287188">
    <property type="component" value="Unassembled WGS sequence"/>
</dbReference>
<dbReference type="GO" id="GO:0016987">
    <property type="term" value="F:sigma factor activity"/>
    <property type="evidence" value="ECO:0007669"/>
    <property type="project" value="UniProtKB-KW"/>
</dbReference>
<keyword evidence="8" id="KW-1185">Reference proteome</keyword>
<dbReference type="InterPro" id="IPR014284">
    <property type="entry name" value="RNA_pol_sigma-70_dom"/>
</dbReference>
<dbReference type="RefSeq" id="WP_126550684.1">
    <property type="nucleotide sequence ID" value="NZ_BIFS01000001.1"/>
</dbReference>
<dbReference type="AlphaFoldDB" id="A0A402AIN1"/>
<dbReference type="SUPFAM" id="SSF88946">
    <property type="entry name" value="Sigma2 domain of RNA polymerase sigma factors"/>
    <property type="match status" value="1"/>
</dbReference>